<name>A0A9D1N6W2_9FIRM</name>
<dbReference type="Proteomes" id="UP000824130">
    <property type="component" value="Unassembled WGS sequence"/>
</dbReference>
<comment type="caution">
    <text evidence="1">The sequence shown here is derived from an EMBL/GenBank/DDBJ whole genome shotgun (WGS) entry which is preliminary data.</text>
</comment>
<sequence>MREEKRPAVKRLKKAVKPAKSKDNIFHTKQVADRQEAIDSKLKLLRGSIFGKPIIKFDIGAVRDVWVPYCYLEYDFHVERSVMFKKKGLVKEGKVAVVLDVNEMHPFQYDIYESGELPLIKGVPETGNREIIKTENSFHDMDEKSQEYIQFKIMRKFYGRNGKLDMAKCRFFYRPAVELEIIYKGENSNMRYAYLDEFAVESEHVLGLKYRVENNF</sequence>
<reference evidence="1" key="1">
    <citation type="submission" date="2020-10" db="EMBL/GenBank/DDBJ databases">
        <authorList>
            <person name="Gilroy R."/>
        </authorList>
    </citation>
    <scope>NUCLEOTIDE SEQUENCE</scope>
    <source>
        <strain evidence="1">ChiSjej4B22-8349</strain>
    </source>
</reference>
<evidence type="ECO:0000313" key="2">
    <source>
        <dbReference type="Proteomes" id="UP000824130"/>
    </source>
</evidence>
<evidence type="ECO:0000313" key="1">
    <source>
        <dbReference type="EMBL" id="HIU96239.1"/>
    </source>
</evidence>
<accession>A0A9D1N6W2</accession>
<reference evidence="1" key="2">
    <citation type="journal article" date="2021" name="PeerJ">
        <title>Extensive microbial diversity within the chicken gut microbiome revealed by metagenomics and culture.</title>
        <authorList>
            <person name="Gilroy R."/>
            <person name="Ravi A."/>
            <person name="Getino M."/>
            <person name="Pursley I."/>
            <person name="Horton D.L."/>
            <person name="Alikhan N.F."/>
            <person name="Baker D."/>
            <person name="Gharbi K."/>
            <person name="Hall N."/>
            <person name="Watson M."/>
            <person name="Adriaenssens E.M."/>
            <person name="Foster-Nyarko E."/>
            <person name="Jarju S."/>
            <person name="Secka A."/>
            <person name="Antonio M."/>
            <person name="Oren A."/>
            <person name="Chaudhuri R.R."/>
            <person name="La Ragione R."/>
            <person name="Hildebrand F."/>
            <person name="Pallen M.J."/>
        </authorList>
    </citation>
    <scope>NUCLEOTIDE SEQUENCE</scope>
    <source>
        <strain evidence="1">ChiSjej4B22-8349</strain>
    </source>
</reference>
<dbReference type="EMBL" id="DVOB01000127">
    <property type="protein sequence ID" value="HIU96239.1"/>
    <property type="molecule type" value="Genomic_DNA"/>
</dbReference>
<protein>
    <submittedName>
        <fullName evidence="1">Uncharacterized protein</fullName>
    </submittedName>
</protein>
<dbReference type="AlphaFoldDB" id="A0A9D1N6W2"/>
<gene>
    <name evidence="1" type="ORF">IAD25_05940</name>
</gene>
<proteinExistence type="predicted"/>
<organism evidence="1 2">
    <name type="scientific">Candidatus Allocopromorpha excrementipullorum</name>
    <dbReference type="NCBI Taxonomy" id="2840743"/>
    <lineage>
        <taxon>Bacteria</taxon>
        <taxon>Bacillati</taxon>
        <taxon>Bacillota</taxon>
        <taxon>Clostridia</taxon>
        <taxon>Eubacteriales</taxon>
        <taxon>Eubacteriaceae</taxon>
        <taxon>Eubacteriaceae incertae sedis</taxon>
        <taxon>Candidatus Allocopromorpha</taxon>
    </lineage>
</organism>